<organism evidence="2 3">
    <name type="scientific">Candidatus Gottesmanbacteria bacterium GW2011_GWA2_42_18</name>
    <dbReference type="NCBI Taxonomy" id="1618442"/>
    <lineage>
        <taxon>Bacteria</taxon>
        <taxon>Candidatus Gottesmaniibacteriota</taxon>
    </lineage>
</organism>
<accession>A0A0G0ZBV6</accession>
<protein>
    <submittedName>
        <fullName evidence="2">Quinoprotein glucose dehydrogenase</fullName>
    </submittedName>
</protein>
<dbReference type="EMBL" id="LCDD01000021">
    <property type="protein sequence ID" value="KKS46172.1"/>
    <property type="molecule type" value="Genomic_DNA"/>
</dbReference>
<reference evidence="2 3" key="1">
    <citation type="journal article" date="2015" name="Nature">
        <title>rRNA introns, odd ribosomes, and small enigmatic genomes across a large radiation of phyla.</title>
        <authorList>
            <person name="Brown C.T."/>
            <person name="Hug L.A."/>
            <person name="Thomas B.C."/>
            <person name="Sharon I."/>
            <person name="Castelle C.J."/>
            <person name="Singh A."/>
            <person name="Wilkins M.J."/>
            <person name="Williams K.H."/>
            <person name="Banfield J.F."/>
        </authorList>
    </citation>
    <scope>NUCLEOTIDE SEQUENCE [LARGE SCALE GENOMIC DNA]</scope>
</reference>
<comment type="caution">
    <text evidence="2">The sequence shown here is derived from an EMBL/GenBank/DDBJ whole genome shotgun (WGS) entry which is preliminary data.</text>
</comment>
<dbReference type="PANTHER" id="PTHR19328:SF13">
    <property type="entry name" value="HIPL1 PROTEIN"/>
    <property type="match status" value="1"/>
</dbReference>
<evidence type="ECO:0000313" key="3">
    <source>
        <dbReference type="Proteomes" id="UP000034320"/>
    </source>
</evidence>
<proteinExistence type="predicted"/>
<dbReference type="PANTHER" id="PTHR19328">
    <property type="entry name" value="HEDGEHOG-INTERACTING PROTEIN"/>
    <property type="match status" value="1"/>
</dbReference>
<sequence length="375" mass="40953">MSKAVLVILFVSLAVAWFFFRGGRDNIVTEKPSSNITGDITATSDSIKVVASNLDTPWAIAFLPDNTMLVTERPGRVRQINDQGVLKSEPVAALTQVKEIGEGGLLGIVPHPDFSENSYIYLYYTYLQSGSNTYNRVVRMIYRNGQLTDEKVIVNRIPGASNHNGGRIKFGPDINLYIGTGDAQEPSRAQDKSSLAGKILRVTADGDAAPGNPFNNEIYSYGHRNVQGLAWDAADRLWATEHGRSGVASGLDELNLIENGKNYGWPDIQGDEKKEGMVSPVRHSGSKTTWAPAGAAFIGNALFFGGLRGQTLYEAVINGNKLTDLKEHFKGQYGRIREVIKGPDNMLYITTSNHDGRGNPNPADDRIIRINPSSL</sequence>
<dbReference type="Gene3D" id="2.120.10.30">
    <property type="entry name" value="TolB, C-terminal domain"/>
    <property type="match status" value="1"/>
</dbReference>
<dbReference type="InterPro" id="IPR012938">
    <property type="entry name" value="Glc/Sorbosone_DH"/>
</dbReference>
<dbReference type="SUPFAM" id="SSF50952">
    <property type="entry name" value="Soluble quinoprotein glucose dehydrogenase"/>
    <property type="match status" value="1"/>
</dbReference>
<feature type="domain" description="Glucose/Sorbosone dehydrogenase" evidence="1">
    <location>
        <begin position="54"/>
        <end position="357"/>
    </location>
</feature>
<dbReference type="Pfam" id="PF07995">
    <property type="entry name" value="GSDH"/>
    <property type="match status" value="1"/>
</dbReference>
<dbReference type="InterPro" id="IPR011042">
    <property type="entry name" value="6-blade_b-propeller_TolB-like"/>
</dbReference>
<name>A0A0G0ZBV6_9BACT</name>
<dbReference type="Proteomes" id="UP000034320">
    <property type="component" value="Unassembled WGS sequence"/>
</dbReference>
<dbReference type="InterPro" id="IPR011041">
    <property type="entry name" value="Quinoprot_gluc/sorb_DH_b-prop"/>
</dbReference>
<gene>
    <name evidence="2" type="ORF">UV09_C0021G0004</name>
</gene>
<dbReference type="AlphaFoldDB" id="A0A0G0ZBV6"/>
<evidence type="ECO:0000259" key="1">
    <source>
        <dbReference type="Pfam" id="PF07995"/>
    </source>
</evidence>
<dbReference type="PATRIC" id="fig|1618442.3.peg.898"/>
<evidence type="ECO:0000313" key="2">
    <source>
        <dbReference type="EMBL" id="KKS46172.1"/>
    </source>
</evidence>